<organism evidence="2 3">
    <name type="scientific">Vanilla planifolia</name>
    <name type="common">Vanilla</name>
    <dbReference type="NCBI Taxonomy" id="51239"/>
    <lineage>
        <taxon>Eukaryota</taxon>
        <taxon>Viridiplantae</taxon>
        <taxon>Streptophyta</taxon>
        <taxon>Embryophyta</taxon>
        <taxon>Tracheophyta</taxon>
        <taxon>Spermatophyta</taxon>
        <taxon>Magnoliopsida</taxon>
        <taxon>Liliopsida</taxon>
        <taxon>Asparagales</taxon>
        <taxon>Orchidaceae</taxon>
        <taxon>Vanilloideae</taxon>
        <taxon>Vanilleae</taxon>
        <taxon>Vanilla</taxon>
    </lineage>
</organism>
<dbReference type="InterPro" id="IPR029021">
    <property type="entry name" value="Prot-tyrosine_phosphatase-like"/>
</dbReference>
<dbReference type="OrthoDB" id="10252009at2759"/>
<keyword evidence="1" id="KW-0904">Protein phosphatase</keyword>
<dbReference type="GO" id="GO:0033550">
    <property type="term" value="F:MAP kinase tyrosine phosphatase activity"/>
    <property type="evidence" value="ECO:0007669"/>
    <property type="project" value="TreeGrafter"/>
</dbReference>
<name>A0A835V3H3_VANPL</name>
<accession>A0A835V3H3</accession>
<gene>
    <name evidence="2" type="ORF">HPP92_010464</name>
</gene>
<protein>
    <submittedName>
        <fullName evidence="2">Uncharacterized protein</fullName>
    </submittedName>
</protein>
<dbReference type="PANTHER" id="PTHR10159:SF511">
    <property type="entry name" value="DUAL SPECIFICITY PROTEIN PHOSPHATASE 1"/>
    <property type="match status" value="1"/>
</dbReference>
<sequence length="112" mass="12662">MSDAEELHRKQIAAYLQSLFVAKYDREDSVPCQIEEGLFLGSVGVARNNDGLKRLNITHVLIVAKSLEPAFPNDFVYKKIEGKISNFSHGEVTIDLKTMVFLKDKEGLYEDD</sequence>
<dbReference type="GO" id="GO:0005737">
    <property type="term" value="C:cytoplasm"/>
    <property type="evidence" value="ECO:0007669"/>
    <property type="project" value="TreeGrafter"/>
</dbReference>
<dbReference type="PANTHER" id="PTHR10159">
    <property type="entry name" value="DUAL SPECIFICITY PROTEIN PHOSPHATASE"/>
    <property type="match status" value="1"/>
</dbReference>
<dbReference type="SUPFAM" id="SSF52799">
    <property type="entry name" value="(Phosphotyrosine protein) phosphatases II"/>
    <property type="match status" value="1"/>
</dbReference>
<evidence type="ECO:0000313" key="2">
    <source>
        <dbReference type="EMBL" id="KAG0482380.1"/>
    </source>
</evidence>
<dbReference type="GO" id="GO:0043409">
    <property type="term" value="P:negative regulation of MAPK cascade"/>
    <property type="evidence" value="ECO:0007669"/>
    <property type="project" value="TreeGrafter"/>
</dbReference>
<dbReference type="Gene3D" id="3.90.190.10">
    <property type="entry name" value="Protein tyrosine phosphatase superfamily"/>
    <property type="match status" value="1"/>
</dbReference>
<dbReference type="AlphaFoldDB" id="A0A835V3H3"/>
<dbReference type="Proteomes" id="UP000639772">
    <property type="component" value="Unassembled WGS sequence"/>
</dbReference>
<keyword evidence="1" id="KW-0378">Hydrolase</keyword>
<dbReference type="GO" id="GO:0017017">
    <property type="term" value="F:MAP kinase tyrosine/serine/threonine phosphatase activity"/>
    <property type="evidence" value="ECO:0007669"/>
    <property type="project" value="TreeGrafter"/>
</dbReference>
<evidence type="ECO:0000256" key="1">
    <source>
        <dbReference type="ARBA" id="ARBA00022912"/>
    </source>
</evidence>
<comment type="caution">
    <text evidence="2">The sequence shown here is derived from an EMBL/GenBank/DDBJ whole genome shotgun (WGS) entry which is preliminary data.</text>
</comment>
<evidence type="ECO:0000313" key="3">
    <source>
        <dbReference type="Proteomes" id="UP000639772"/>
    </source>
</evidence>
<reference evidence="2 3" key="1">
    <citation type="journal article" date="2020" name="Nat. Food">
        <title>A phased Vanilla planifolia genome enables genetic improvement of flavour and production.</title>
        <authorList>
            <person name="Hasing T."/>
            <person name="Tang H."/>
            <person name="Brym M."/>
            <person name="Khazi F."/>
            <person name="Huang T."/>
            <person name="Chambers A.H."/>
        </authorList>
    </citation>
    <scope>NUCLEOTIDE SEQUENCE [LARGE SCALE GENOMIC DNA]</scope>
    <source>
        <tissue evidence="2">Leaf</tissue>
    </source>
</reference>
<dbReference type="EMBL" id="JADCNM010000005">
    <property type="protein sequence ID" value="KAG0482380.1"/>
    <property type="molecule type" value="Genomic_DNA"/>
</dbReference>
<dbReference type="GO" id="GO:0008330">
    <property type="term" value="F:protein tyrosine/threonine phosphatase activity"/>
    <property type="evidence" value="ECO:0007669"/>
    <property type="project" value="TreeGrafter"/>
</dbReference>
<proteinExistence type="predicted"/>